<dbReference type="AlphaFoldDB" id="A0A1Y2K054"/>
<dbReference type="Pfam" id="PF07238">
    <property type="entry name" value="PilZ"/>
    <property type="match status" value="1"/>
</dbReference>
<comment type="caution">
    <text evidence="4">The sequence shown here is derived from an EMBL/GenBank/DDBJ whole genome shotgun (WGS) entry which is preliminary data.</text>
</comment>
<dbReference type="STRING" id="1434232.MAIT1_01293"/>
<dbReference type="PANTHER" id="PTHR39452">
    <property type="entry name" value="CHEY-P PHOSPHATASE CHEX"/>
    <property type="match status" value="1"/>
</dbReference>
<protein>
    <submittedName>
        <fullName evidence="4">Putative type IV pilus assembly PilZ</fullName>
    </submittedName>
</protein>
<accession>A0A1Y2K054</accession>
<evidence type="ECO:0000256" key="1">
    <source>
        <dbReference type="ARBA" id="ARBA00022500"/>
    </source>
</evidence>
<feature type="domain" description="Chemotaxis phosphatase CheX-like" evidence="3">
    <location>
        <begin position="180"/>
        <end position="280"/>
    </location>
</feature>
<gene>
    <name evidence="4" type="ORF">MAIT1_01293</name>
</gene>
<dbReference type="SUPFAM" id="SSF141371">
    <property type="entry name" value="PilZ domain-like"/>
    <property type="match status" value="1"/>
</dbReference>
<keyword evidence="1" id="KW-0145">Chemotaxis</keyword>
<dbReference type="InterPro" id="IPR028051">
    <property type="entry name" value="CheX-like_dom"/>
</dbReference>
<dbReference type="OrthoDB" id="9798164at2"/>
<organism evidence="4 5">
    <name type="scientific">Magnetofaba australis IT-1</name>
    <dbReference type="NCBI Taxonomy" id="1434232"/>
    <lineage>
        <taxon>Bacteria</taxon>
        <taxon>Pseudomonadati</taxon>
        <taxon>Pseudomonadota</taxon>
        <taxon>Magnetococcia</taxon>
        <taxon>Magnetococcales</taxon>
        <taxon>Magnetococcaceae</taxon>
        <taxon>Magnetofaba</taxon>
    </lineage>
</organism>
<dbReference type="CDD" id="cd17906">
    <property type="entry name" value="CheX"/>
    <property type="match status" value="1"/>
</dbReference>
<dbReference type="EMBL" id="LVJN01000020">
    <property type="protein sequence ID" value="OSM01359.1"/>
    <property type="molecule type" value="Genomic_DNA"/>
</dbReference>
<proteinExistence type="predicted"/>
<dbReference type="InterPro" id="IPR038756">
    <property type="entry name" value="CheX-like"/>
</dbReference>
<dbReference type="Gene3D" id="3.40.1550.10">
    <property type="entry name" value="CheC-like"/>
    <property type="match status" value="1"/>
</dbReference>
<dbReference type="InterPro" id="IPR028976">
    <property type="entry name" value="CheC-like_sf"/>
</dbReference>
<evidence type="ECO:0000259" key="3">
    <source>
        <dbReference type="Pfam" id="PF13690"/>
    </source>
</evidence>
<dbReference type="RefSeq" id="WP_143814819.1">
    <property type="nucleotide sequence ID" value="NZ_LVJN01000020.1"/>
</dbReference>
<evidence type="ECO:0000259" key="2">
    <source>
        <dbReference type="Pfam" id="PF07238"/>
    </source>
</evidence>
<keyword evidence="5" id="KW-1185">Reference proteome</keyword>
<feature type="domain" description="PilZ" evidence="2">
    <location>
        <begin position="4"/>
        <end position="106"/>
    </location>
</feature>
<dbReference type="Gene3D" id="2.40.10.220">
    <property type="entry name" value="predicted glycosyltransferase like domains"/>
    <property type="match status" value="1"/>
</dbReference>
<evidence type="ECO:0000313" key="5">
    <source>
        <dbReference type="Proteomes" id="UP000194003"/>
    </source>
</evidence>
<dbReference type="Proteomes" id="UP000194003">
    <property type="component" value="Unassembled WGS sequence"/>
</dbReference>
<dbReference type="PANTHER" id="PTHR39452:SF1">
    <property type="entry name" value="CHEY-P PHOSPHATASE CHEX"/>
    <property type="match status" value="1"/>
</dbReference>
<reference evidence="4 5" key="1">
    <citation type="journal article" date="2016" name="BMC Genomics">
        <title>Combined genomic and structural analyses of a cultured magnetotactic bacterium reveals its niche adaptation to a dynamic environment.</title>
        <authorList>
            <person name="Araujo A.C."/>
            <person name="Morillo V."/>
            <person name="Cypriano J."/>
            <person name="Teixeira L.C."/>
            <person name="Leao P."/>
            <person name="Lyra S."/>
            <person name="Almeida L.G."/>
            <person name="Bazylinski D.A."/>
            <person name="Vasconcellos A.T."/>
            <person name="Abreu F."/>
            <person name="Lins U."/>
        </authorList>
    </citation>
    <scope>NUCLEOTIDE SEQUENCE [LARGE SCALE GENOMIC DNA]</scope>
    <source>
        <strain evidence="4 5">IT-1</strain>
    </source>
</reference>
<dbReference type="GO" id="GO:0035438">
    <property type="term" value="F:cyclic-di-GMP binding"/>
    <property type="evidence" value="ECO:0007669"/>
    <property type="project" value="InterPro"/>
</dbReference>
<dbReference type="SUPFAM" id="SSF103039">
    <property type="entry name" value="CheC-like"/>
    <property type="match status" value="1"/>
</dbReference>
<evidence type="ECO:0000313" key="4">
    <source>
        <dbReference type="EMBL" id="OSM01359.1"/>
    </source>
</evidence>
<name>A0A1Y2K054_9PROT</name>
<dbReference type="GO" id="GO:0006935">
    <property type="term" value="P:chemotaxis"/>
    <property type="evidence" value="ECO:0007669"/>
    <property type="project" value="UniProtKB-KW"/>
</dbReference>
<dbReference type="InterPro" id="IPR009875">
    <property type="entry name" value="PilZ_domain"/>
</dbReference>
<dbReference type="Pfam" id="PF13690">
    <property type="entry name" value="CheX"/>
    <property type="match status" value="1"/>
</dbReference>
<sequence length="294" mass="32329">MIERKHERVELDTECTLYFKNQSDIMARAKDVSIGGMKVGCDDLKLLYPHITDHCLAEFLLEVDDGVQIKNIFLQVKAKIVNGFSDGVGLAFQGLDQETLGLLEKVVRKSLQAGDVDALKQKDGVSMRSDALAILKAQLGDHIVDAVNEIFIAFLGMSAEAGPFVERSHFDEYEPPDTEVTALIMFNGGITGGVHLCSPLHFGIQAAGAMLMDDSLDFKREQEEMVWDALGEIANQIAGGIQTRISGNFDEINLTPPNVIVGPNFKINYSKSLSSARQFFKSQAGPFYVECFFA</sequence>